<protein>
    <submittedName>
        <fullName evidence="2">Uncharacterized protein</fullName>
    </submittedName>
</protein>
<sequence>MNQLYEWARKNKGVTSDYFDNGLREAWVALLAHTRLMQRHIRPGLTVVFNRDGSKMMHCIYLQSEDPGEGMLSLPPWKSYARLRYFLGYDDEPPKWYEDDPFDAGLLKEEDVMHFDPNLDPTQYPPSQRKVTASLSNPIASSAAAGEKRAISETDCAHEVTVAPKKARSRKAVIPPTDRKTRSVSKREDAARVESALVTPPTSDSSRGSRHVTFDI</sequence>
<gene>
    <name evidence="2" type="ORF">FISHEDRAFT_73082</name>
</gene>
<dbReference type="EMBL" id="KN881760">
    <property type="protein sequence ID" value="KIY48990.1"/>
    <property type="molecule type" value="Genomic_DNA"/>
</dbReference>
<dbReference type="AlphaFoldDB" id="A0A0D7AE70"/>
<reference evidence="2 3" key="1">
    <citation type="journal article" date="2015" name="Fungal Genet. Biol.">
        <title>Evolution of novel wood decay mechanisms in Agaricales revealed by the genome sequences of Fistulina hepatica and Cylindrobasidium torrendii.</title>
        <authorList>
            <person name="Floudas D."/>
            <person name="Held B.W."/>
            <person name="Riley R."/>
            <person name="Nagy L.G."/>
            <person name="Koehler G."/>
            <person name="Ransdell A.S."/>
            <person name="Younus H."/>
            <person name="Chow J."/>
            <person name="Chiniquy J."/>
            <person name="Lipzen A."/>
            <person name="Tritt A."/>
            <person name="Sun H."/>
            <person name="Haridas S."/>
            <person name="LaButti K."/>
            <person name="Ohm R.A."/>
            <person name="Kues U."/>
            <person name="Blanchette R.A."/>
            <person name="Grigoriev I.V."/>
            <person name="Minto R.E."/>
            <person name="Hibbett D.S."/>
        </authorList>
    </citation>
    <scope>NUCLEOTIDE SEQUENCE [LARGE SCALE GENOMIC DNA]</scope>
    <source>
        <strain evidence="2 3">ATCC 64428</strain>
    </source>
</reference>
<organism evidence="2 3">
    <name type="scientific">Fistulina hepatica ATCC 64428</name>
    <dbReference type="NCBI Taxonomy" id="1128425"/>
    <lineage>
        <taxon>Eukaryota</taxon>
        <taxon>Fungi</taxon>
        <taxon>Dikarya</taxon>
        <taxon>Basidiomycota</taxon>
        <taxon>Agaricomycotina</taxon>
        <taxon>Agaricomycetes</taxon>
        <taxon>Agaricomycetidae</taxon>
        <taxon>Agaricales</taxon>
        <taxon>Fistulinaceae</taxon>
        <taxon>Fistulina</taxon>
    </lineage>
</organism>
<proteinExistence type="predicted"/>
<feature type="compositionally biased region" description="Basic and acidic residues" evidence="1">
    <location>
        <begin position="177"/>
        <end position="192"/>
    </location>
</feature>
<evidence type="ECO:0000256" key="1">
    <source>
        <dbReference type="SAM" id="MobiDB-lite"/>
    </source>
</evidence>
<evidence type="ECO:0000313" key="3">
    <source>
        <dbReference type="Proteomes" id="UP000054144"/>
    </source>
</evidence>
<evidence type="ECO:0000313" key="2">
    <source>
        <dbReference type="EMBL" id="KIY48990.1"/>
    </source>
</evidence>
<keyword evidence="3" id="KW-1185">Reference proteome</keyword>
<dbReference type="Proteomes" id="UP000054144">
    <property type="component" value="Unassembled WGS sequence"/>
</dbReference>
<name>A0A0D7AE70_9AGAR</name>
<feature type="region of interest" description="Disordered" evidence="1">
    <location>
        <begin position="165"/>
        <end position="216"/>
    </location>
</feature>
<accession>A0A0D7AE70</accession>